<reference evidence="4 5" key="2">
    <citation type="submission" date="2025-04" db="UniProtKB">
        <authorList>
            <consortium name="RefSeq"/>
        </authorList>
    </citation>
    <scope>IDENTIFICATION</scope>
    <source>
        <strain evidence="4 5">S238N-H82</strain>
        <tissue evidence="4 5">Testes</tissue>
    </source>
</reference>
<dbReference type="RefSeq" id="XP_035667968.1">
    <property type="nucleotide sequence ID" value="XM_035812075.1"/>
</dbReference>
<dbReference type="AlphaFoldDB" id="A0A9J7KPY2"/>
<proteinExistence type="predicted"/>
<gene>
    <name evidence="4 5" type="primary">LOC118410385</name>
</gene>
<evidence type="ECO:0000313" key="3">
    <source>
        <dbReference type="Proteomes" id="UP000001554"/>
    </source>
</evidence>
<feature type="compositionally biased region" description="Basic residues" evidence="2">
    <location>
        <begin position="50"/>
        <end position="60"/>
    </location>
</feature>
<dbReference type="KEGG" id="bfo:118410385"/>
<feature type="coiled-coil region" evidence="1">
    <location>
        <begin position="95"/>
        <end position="126"/>
    </location>
</feature>
<feature type="region of interest" description="Disordered" evidence="2">
    <location>
        <begin position="50"/>
        <end position="90"/>
    </location>
</feature>
<organism evidence="3 5">
    <name type="scientific">Branchiostoma floridae</name>
    <name type="common">Florida lancelet</name>
    <name type="synonym">Amphioxus</name>
    <dbReference type="NCBI Taxonomy" id="7739"/>
    <lineage>
        <taxon>Eukaryota</taxon>
        <taxon>Metazoa</taxon>
        <taxon>Chordata</taxon>
        <taxon>Cephalochordata</taxon>
        <taxon>Leptocardii</taxon>
        <taxon>Amphioxiformes</taxon>
        <taxon>Branchiostomatidae</taxon>
        <taxon>Branchiostoma</taxon>
    </lineage>
</organism>
<dbReference type="Proteomes" id="UP000001554">
    <property type="component" value="Chromosome 2"/>
</dbReference>
<reference evidence="3" key="1">
    <citation type="journal article" date="2020" name="Nat. Ecol. Evol.">
        <title>Deeply conserved synteny resolves early events in vertebrate evolution.</title>
        <authorList>
            <person name="Simakov O."/>
            <person name="Marletaz F."/>
            <person name="Yue J.X."/>
            <person name="O'Connell B."/>
            <person name="Jenkins J."/>
            <person name="Brandt A."/>
            <person name="Calef R."/>
            <person name="Tung C.H."/>
            <person name="Huang T.K."/>
            <person name="Schmutz J."/>
            <person name="Satoh N."/>
            <person name="Yu J.K."/>
            <person name="Putnam N.H."/>
            <person name="Green R.E."/>
            <person name="Rokhsar D.S."/>
        </authorList>
    </citation>
    <scope>NUCLEOTIDE SEQUENCE [LARGE SCALE GENOMIC DNA]</scope>
    <source>
        <strain evidence="3">S238N-H82</strain>
    </source>
</reference>
<evidence type="ECO:0000256" key="1">
    <source>
        <dbReference type="SAM" id="Coils"/>
    </source>
</evidence>
<evidence type="ECO:0000313" key="5">
    <source>
        <dbReference type="RefSeq" id="XP_035667968.1"/>
    </source>
</evidence>
<sequence>MTTDVGKEILSMKTTVFGLLRTVQKNMTELSTISGTLGNLVGRTKRLKANRATGRARKTTTKAGKTAVISNKTASKDGDSNASGDGPVGDKIVELTKMTEQMNEWMRKMEEETKRLEKENALMSQQLSKIAVQS</sequence>
<dbReference type="OMA" id="TDEMNEW"/>
<evidence type="ECO:0000256" key="2">
    <source>
        <dbReference type="SAM" id="MobiDB-lite"/>
    </source>
</evidence>
<accession>A0A9J7KPY2</accession>
<dbReference type="GeneID" id="118410385"/>
<keyword evidence="3" id="KW-1185">Reference proteome</keyword>
<name>A0A9J7KPY2_BRAFL</name>
<dbReference type="OrthoDB" id="10056655at2759"/>
<protein>
    <submittedName>
        <fullName evidence="4 5">Uncharacterized protein LOC118410385</fullName>
    </submittedName>
</protein>
<evidence type="ECO:0000313" key="4">
    <source>
        <dbReference type="RefSeq" id="XP_035667967.1"/>
    </source>
</evidence>
<keyword evidence="1" id="KW-0175">Coiled coil</keyword>
<dbReference type="RefSeq" id="XP_035667967.1">
    <property type="nucleotide sequence ID" value="XM_035812074.1"/>
</dbReference>